<reference evidence="1" key="1">
    <citation type="journal article" date="2015" name="Nature">
        <title>Complex archaea that bridge the gap between prokaryotes and eukaryotes.</title>
        <authorList>
            <person name="Spang A."/>
            <person name="Saw J.H."/>
            <person name="Jorgensen S.L."/>
            <person name="Zaremba-Niedzwiedzka K."/>
            <person name="Martijn J."/>
            <person name="Lind A.E."/>
            <person name="van Eijk R."/>
            <person name="Schleper C."/>
            <person name="Guy L."/>
            <person name="Ettema T.J."/>
        </authorList>
    </citation>
    <scope>NUCLEOTIDE SEQUENCE</scope>
</reference>
<comment type="caution">
    <text evidence="1">The sequence shown here is derived from an EMBL/GenBank/DDBJ whole genome shotgun (WGS) entry which is preliminary data.</text>
</comment>
<organism evidence="1">
    <name type="scientific">marine sediment metagenome</name>
    <dbReference type="NCBI Taxonomy" id="412755"/>
    <lineage>
        <taxon>unclassified sequences</taxon>
        <taxon>metagenomes</taxon>
        <taxon>ecological metagenomes</taxon>
    </lineage>
</organism>
<proteinExistence type="predicted"/>
<name>A0A0F9E7B4_9ZZZZ</name>
<gene>
    <name evidence="1" type="ORF">LCGC14_2188450</name>
</gene>
<evidence type="ECO:0000313" key="1">
    <source>
        <dbReference type="EMBL" id="KKL62116.1"/>
    </source>
</evidence>
<sequence length="79" mass="9062">MDREGILGAVARGWCSKKNENKVMDPDLVEAITDEIMKLPLDIETELTALYNDCTDKQRRLEVLCELHRIRQELGTSDD</sequence>
<dbReference type="AlphaFoldDB" id="A0A0F9E7B4"/>
<accession>A0A0F9E7B4</accession>
<dbReference type="EMBL" id="LAZR01028591">
    <property type="protein sequence ID" value="KKL62116.1"/>
    <property type="molecule type" value="Genomic_DNA"/>
</dbReference>
<protein>
    <submittedName>
        <fullName evidence="1">Uncharacterized protein</fullName>
    </submittedName>
</protein>